<dbReference type="RefSeq" id="WP_073042907.1">
    <property type="nucleotide sequence ID" value="NZ_FQUO01000007.1"/>
</dbReference>
<dbReference type="STRING" id="1302690.BUE76_16660"/>
<keyword evidence="2" id="KW-1185">Reference proteome</keyword>
<dbReference type="OrthoDB" id="666099at2"/>
<organism evidence="1 2">
    <name type="scientific">Cnuella takakiae</name>
    <dbReference type="NCBI Taxonomy" id="1302690"/>
    <lineage>
        <taxon>Bacteria</taxon>
        <taxon>Pseudomonadati</taxon>
        <taxon>Bacteroidota</taxon>
        <taxon>Chitinophagia</taxon>
        <taxon>Chitinophagales</taxon>
        <taxon>Chitinophagaceae</taxon>
        <taxon>Cnuella</taxon>
    </lineage>
</organism>
<proteinExistence type="predicted"/>
<sequence>MVKLKELKPGDIMKVLDEGGVEREGVVIEKSNDEQLVCVDNGIQEFWYEPSQLVPIPMNEAQLFKLGFERSDTEQGAKYSRGPFRVLVKDPGNYTNLEIWYREDHRLFNHPLYVHELQNHYLEMTKVPLERTTV</sequence>
<reference evidence="1 2" key="1">
    <citation type="submission" date="2016-11" db="EMBL/GenBank/DDBJ databases">
        <authorList>
            <person name="Jaros S."/>
            <person name="Januszkiewicz K."/>
            <person name="Wedrychowicz H."/>
        </authorList>
    </citation>
    <scope>NUCLEOTIDE SEQUENCE [LARGE SCALE GENOMIC DNA]</scope>
    <source>
        <strain evidence="1 2">DSM 26897</strain>
    </source>
</reference>
<evidence type="ECO:0000313" key="1">
    <source>
        <dbReference type="EMBL" id="SHF37419.1"/>
    </source>
</evidence>
<dbReference type="AlphaFoldDB" id="A0A1M5B4M2"/>
<gene>
    <name evidence="1" type="ORF">SAMN05444008_107138</name>
</gene>
<evidence type="ECO:0000313" key="2">
    <source>
        <dbReference type="Proteomes" id="UP000184368"/>
    </source>
</evidence>
<accession>A0A1M5B4M2</accession>
<name>A0A1M5B4M2_9BACT</name>
<dbReference type="Proteomes" id="UP000184368">
    <property type="component" value="Unassembled WGS sequence"/>
</dbReference>
<dbReference type="EMBL" id="FQUO01000007">
    <property type="protein sequence ID" value="SHF37419.1"/>
    <property type="molecule type" value="Genomic_DNA"/>
</dbReference>
<protein>
    <submittedName>
        <fullName evidence="1">Uncharacterized protein</fullName>
    </submittedName>
</protein>